<dbReference type="VEuPathDB" id="FungiDB:LCOR_04912.1"/>
<name>A0A068RU98_9FUNG</name>
<feature type="binding site" evidence="8">
    <location>
        <position position="190"/>
    </location>
    <ligand>
        <name>Zn(2+)</name>
        <dbReference type="ChEBI" id="CHEBI:29105"/>
        <label>1</label>
    </ligand>
</feature>
<protein>
    <recommendedName>
        <fullName evidence="10">Chromatin modification-related protein</fullName>
    </recommendedName>
</protein>
<dbReference type="GO" id="GO:0005634">
    <property type="term" value="C:nucleus"/>
    <property type="evidence" value="ECO:0007669"/>
    <property type="project" value="UniProtKB-SubCell"/>
</dbReference>
<dbReference type="GO" id="GO:0006325">
    <property type="term" value="P:chromatin organization"/>
    <property type="evidence" value="ECO:0007669"/>
    <property type="project" value="UniProtKB-KW"/>
</dbReference>
<organism evidence="13 14">
    <name type="scientific">Lichtheimia corymbifera JMRC:FSU:9682</name>
    <dbReference type="NCBI Taxonomy" id="1263082"/>
    <lineage>
        <taxon>Eukaryota</taxon>
        <taxon>Fungi</taxon>
        <taxon>Fungi incertae sedis</taxon>
        <taxon>Mucoromycota</taxon>
        <taxon>Mucoromycotina</taxon>
        <taxon>Mucoromycetes</taxon>
        <taxon>Mucorales</taxon>
        <taxon>Lichtheimiaceae</taxon>
        <taxon>Lichtheimia</taxon>
    </lineage>
</organism>
<comment type="caution">
    <text evidence="13">The sequence shown here is derived from an EMBL/GenBank/DDBJ whole genome shotgun (WGS) entry which is preliminary data.</text>
</comment>
<dbReference type="InterPro" id="IPR001965">
    <property type="entry name" value="Znf_PHD"/>
</dbReference>
<evidence type="ECO:0000256" key="11">
    <source>
        <dbReference type="SAM" id="MobiDB-lite"/>
    </source>
</evidence>
<dbReference type="InterPro" id="IPR019787">
    <property type="entry name" value="Znf_PHD-finger"/>
</dbReference>
<comment type="domain">
    <text evidence="10">The PHD-type zinc finger mediates the binding to H3K4me3.</text>
</comment>
<proteinExistence type="inferred from homology"/>
<evidence type="ECO:0000256" key="1">
    <source>
        <dbReference type="ARBA" id="ARBA00004123"/>
    </source>
</evidence>
<keyword evidence="4 9" id="KW-0863">Zinc-finger</keyword>
<evidence type="ECO:0000256" key="2">
    <source>
        <dbReference type="ARBA" id="ARBA00010210"/>
    </source>
</evidence>
<dbReference type="OrthoDB" id="5411773at2759"/>
<evidence type="ECO:0000256" key="3">
    <source>
        <dbReference type="ARBA" id="ARBA00022723"/>
    </source>
</evidence>
<feature type="binding site" evidence="8">
    <location>
        <position position="188"/>
    </location>
    <ligand>
        <name>Zn(2+)</name>
        <dbReference type="ChEBI" id="CHEBI:29105"/>
        <label>1</label>
    </ligand>
</feature>
<evidence type="ECO:0000256" key="10">
    <source>
        <dbReference type="RuleBase" id="RU361213"/>
    </source>
</evidence>
<dbReference type="EMBL" id="CBTN010000018">
    <property type="protein sequence ID" value="CDH53574.1"/>
    <property type="molecule type" value="Genomic_DNA"/>
</dbReference>
<feature type="site" description="Histone H3K4me3 binding" evidence="7">
    <location>
        <position position="198"/>
    </location>
</feature>
<dbReference type="SUPFAM" id="SSF57903">
    <property type="entry name" value="FYVE/PHD zinc finger"/>
    <property type="match status" value="1"/>
</dbReference>
<gene>
    <name evidence="13" type="ORF">LCOR_04912.1</name>
</gene>
<dbReference type="SMART" id="SM01408">
    <property type="entry name" value="ING"/>
    <property type="match status" value="1"/>
</dbReference>
<feature type="binding site" evidence="8">
    <location>
        <position position="231"/>
    </location>
    <ligand>
        <name>Zn(2+)</name>
        <dbReference type="ChEBI" id="CHEBI:29105"/>
        <label>2</label>
    </ligand>
</feature>
<dbReference type="Pfam" id="PF12998">
    <property type="entry name" value="ING"/>
    <property type="match status" value="1"/>
</dbReference>
<dbReference type="InterPro" id="IPR028651">
    <property type="entry name" value="ING_fam"/>
</dbReference>
<feature type="site" description="Histone H3K4me3 binding" evidence="7">
    <location>
        <position position="210"/>
    </location>
</feature>
<evidence type="ECO:0000256" key="9">
    <source>
        <dbReference type="PROSITE-ProRule" id="PRU00146"/>
    </source>
</evidence>
<sequence length="266" mass="31201">MDYTDIQQDSGRYLQEYVQSLENLPSEIKYHWAELQNRNDVAKNLERRMHMNQHDLDKLHKQWFHPEQEKKDKVLRNEPVLIKRIQRDYDKLEDLAAERIELVEGALQLVDRHLNRLGHDLEQVDEPGGSSTSRSSMPGRYSRMHKKSIYAEDDDILDDAALYEPPPIKQPTRKRKERDENENEPLYCYCRQVSYGEMVACDGEHCPYEWFHMDCVGLDAPPKGAWYCDDCLAELHRRSPPAARKSSTSGHAHKKLKRKKDSLTPS</sequence>
<dbReference type="PANTHER" id="PTHR10333">
    <property type="entry name" value="INHIBITOR OF GROWTH PROTEIN"/>
    <property type="match status" value="1"/>
</dbReference>
<evidence type="ECO:0000313" key="13">
    <source>
        <dbReference type="EMBL" id="CDH53574.1"/>
    </source>
</evidence>
<dbReference type="PROSITE" id="PS01359">
    <property type="entry name" value="ZF_PHD_1"/>
    <property type="match status" value="1"/>
</dbReference>
<keyword evidence="3 8" id="KW-0479">Metal-binding</keyword>
<dbReference type="InterPro" id="IPR024610">
    <property type="entry name" value="ING_N_histone-binding"/>
</dbReference>
<dbReference type="InterPro" id="IPR013083">
    <property type="entry name" value="Znf_RING/FYVE/PHD"/>
</dbReference>
<evidence type="ECO:0000256" key="8">
    <source>
        <dbReference type="PIRSR" id="PIRSR628651-51"/>
    </source>
</evidence>
<reference evidence="13" key="1">
    <citation type="submission" date="2013-08" db="EMBL/GenBank/DDBJ databases">
        <title>Gene expansion shapes genome architecture in the human pathogen Lichtheimia corymbifera: an evolutionary genomics analysis in the ancient terrestrial Mucorales (Mucoromycotina).</title>
        <authorList>
            <person name="Schwartze V.U."/>
            <person name="Winter S."/>
            <person name="Shelest E."/>
            <person name="Marcet-Houben M."/>
            <person name="Horn F."/>
            <person name="Wehner S."/>
            <person name="Hoffmann K."/>
            <person name="Riege K."/>
            <person name="Sammeth M."/>
            <person name="Nowrousian M."/>
            <person name="Valiante V."/>
            <person name="Linde J."/>
            <person name="Jacobsen I.D."/>
            <person name="Marz M."/>
            <person name="Brakhage A.A."/>
            <person name="Gabaldon T."/>
            <person name="Bocker S."/>
            <person name="Voigt K."/>
        </authorList>
    </citation>
    <scope>NUCLEOTIDE SEQUENCE [LARGE SCALE GENOMIC DNA]</scope>
    <source>
        <strain evidence="13">FSU 9682</strain>
    </source>
</reference>
<dbReference type="Proteomes" id="UP000027586">
    <property type="component" value="Unassembled WGS sequence"/>
</dbReference>
<dbReference type="InterPro" id="IPR019786">
    <property type="entry name" value="Zinc_finger_PHD-type_CS"/>
</dbReference>
<dbReference type="PROSITE" id="PS50016">
    <property type="entry name" value="ZF_PHD_2"/>
    <property type="match status" value="1"/>
</dbReference>
<accession>A0A068RU98</accession>
<feature type="site" description="Histone H3K4me3 binding" evidence="7">
    <location>
        <position position="187"/>
    </location>
</feature>
<feature type="binding site" evidence="8">
    <location>
        <position position="206"/>
    </location>
    <ligand>
        <name>Zn(2+)</name>
        <dbReference type="ChEBI" id="CHEBI:29105"/>
        <label>2</label>
    </ligand>
</feature>
<evidence type="ECO:0000259" key="12">
    <source>
        <dbReference type="PROSITE" id="PS50016"/>
    </source>
</evidence>
<dbReference type="AlphaFoldDB" id="A0A068RU98"/>
<comment type="subcellular location">
    <subcellularLocation>
        <location evidence="1 10">Nucleus</location>
    </subcellularLocation>
</comment>
<feature type="domain" description="PHD-type" evidence="12">
    <location>
        <begin position="185"/>
        <end position="234"/>
    </location>
</feature>
<evidence type="ECO:0000256" key="5">
    <source>
        <dbReference type="ARBA" id="ARBA00022833"/>
    </source>
</evidence>
<comment type="function">
    <text evidence="10">Component of an histone acetyltransferase complex.</text>
</comment>
<evidence type="ECO:0000256" key="6">
    <source>
        <dbReference type="ARBA" id="ARBA00023242"/>
    </source>
</evidence>
<feature type="binding site" evidence="8">
    <location>
        <position position="212"/>
    </location>
    <ligand>
        <name>Zn(2+)</name>
        <dbReference type="ChEBI" id="CHEBI:29105"/>
        <label>1</label>
    </ligand>
</feature>
<keyword evidence="5 8" id="KW-0862">Zinc</keyword>
<feature type="compositionally biased region" description="Basic residues" evidence="11">
    <location>
        <begin position="251"/>
        <end position="260"/>
    </location>
</feature>
<keyword evidence="10" id="KW-0156">Chromatin regulator</keyword>
<feature type="binding site" evidence="8">
    <location>
        <position position="201"/>
    </location>
    <ligand>
        <name>Zn(2+)</name>
        <dbReference type="ChEBI" id="CHEBI:29105"/>
        <label>2</label>
    </ligand>
</feature>
<feature type="binding site" evidence="8">
    <location>
        <position position="215"/>
    </location>
    <ligand>
        <name>Zn(2+)</name>
        <dbReference type="ChEBI" id="CHEBI:29105"/>
        <label>1</label>
    </ligand>
</feature>
<dbReference type="Gene3D" id="3.30.40.10">
    <property type="entry name" value="Zinc/RING finger domain, C3HC4 (zinc finger)"/>
    <property type="match status" value="1"/>
</dbReference>
<feature type="binding site" evidence="8">
    <location>
        <position position="228"/>
    </location>
    <ligand>
        <name>Zn(2+)</name>
        <dbReference type="ChEBI" id="CHEBI:29105"/>
        <label>2</label>
    </ligand>
</feature>
<keyword evidence="14" id="KW-1185">Reference proteome</keyword>
<dbReference type="Gene3D" id="6.10.140.1740">
    <property type="match status" value="1"/>
</dbReference>
<evidence type="ECO:0000256" key="7">
    <source>
        <dbReference type="PIRSR" id="PIRSR628651-50"/>
    </source>
</evidence>
<dbReference type="CDD" id="cd15505">
    <property type="entry name" value="PHD_ING"/>
    <property type="match status" value="1"/>
</dbReference>
<evidence type="ECO:0000313" key="14">
    <source>
        <dbReference type="Proteomes" id="UP000027586"/>
    </source>
</evidence>
<evidence type="ECO:0000256" key="4">
    <source>
        <dbReference type="ARBA" id="ARBA00022771"/>
    </source>
</evidence>
<dbReference type="CDD" id="cd16858">
    <property type="entry name" value="ING_ING3_Yng2p"/>
    <property type="match status" value="1"/>
</dbReference>
<feature type="region of interest" description="Disordered" evidence="11">
    <location>
        <begin position="238"/>
        <end position="266"/>
    </location>
</feature>
<dbReference type="SMART" id="SM00249">
    <property type="entry name" value="PHD"/>
    <property type="match status" value="1"/>
</dbReference>
<feature type="region of interest" description="Disordered" evidence="11">
    <location>
        <begin position="120"/>
        <end position="141"/>
    </location>
</feature>
<comment type="similarity">
    <text evidence="2 10">Belongs to the ING family.</text>
</comment>
<keyword evidence="6 10" id="KW-0539">Nucleus</keyword>
<dbReference type="STRING" id="1263082.A0A068RU98"/>
<feature type="site" description="Histone H3K4me3 binding" evidence="7">
    <location>
        <position position="202"/>
    </location>
</feature>
<dbReference type="GO" id="GO:0008270">
    <property type="term" value="F:zinc ion binding"/>
    <property type="evidence" value="ECO:0007669"/>
    <property type="project" value="UniProtKB-KW"/>
</dbReference>
<comment type="subunit">
    <text evidence="10">Component of an histone acetyltransferase complex. Interacts with H3K4me3 and to a lesser extent with H3K4me2.</text>
</comment>
<dbReference type="InterPro" id="IPR011011">
    <property type="entry name" value="Znf_FYVE_PHD"/>
</dbReference>